<dbReference type="InterPro" id="IPR001128">
    <property type="entry name" value="Cyt_P450"/>
</dbReference>
<dbReference type="InterPro" id="IPR017972">
    <property type="entry name" value="Cyt_P450_CS"/>
</dbReference>
<dbReference type="GO" id="GO:0016705">
    <property type="term" value="F:oxidoreductase activity, acting on paired donors, with incorporation or reduction of molecular oxygen"/>
    <property type="evidence" value="ECO:0007669"/>
    <property type="project" value="InterPro"/>
</dbReference>
<protein>
    <submittedName>
        <fullName evidence="16">Benzoate 4-monooxygenase cytochrome p450</fullName>
    </submittedName>
</protein>
<dbReference type="InterPro" id="IPR002401">
    <property type="entry name" value="Cyt_P450_E_grp-I"/>
</dbReference>
<evidence type="ECO:0000256" key="1">
    <source>
        <dbReference type="ARBA" id="ARBA00001971"/>
    </source>
</evidence>
<dbReference type="GO" id="GO:0020037">
    <property type="term" value="F:heme binding"/>
    <property type="evidence" value="ECO:0007669"/>
    <property type="project" value="InterPro"/>
</dbReference>
<feature type="transmembrane region" description="Helical" evidence="15">
    <location>
        <begin position="6"/>
        <end position="25"/>
    </location>
</feature>
<dbReference type="InterPro" id="IPR036396">
    <property type="entry name" value="Cyt_P450_sf"/>
</dbReference>
<dbReference type="PROSITE" id="PS00086">
    <property type="entry name" value="CYTOCHROME_P450"/>
    <property type="match status" value="1"/>
</dbReference>
<comment type="caution">
    <text evidence="16">The sequence shown here is derived from an EMBL/GenBank/DDBJ whole genome shotgun (WGS) entry which is preliminary data.</text>
</comment>
<keyword evidence="17" id="KW-1185">Reference proteome</keyword>
<evidence type="ECO:0000256" key="4">
    <source>
        <dbReference type="ARBA" id="ARBA00010617"/>
    </source>
</evidence>
<evidence type="ECO:0000256" key="14">
    <source>
        <dbReference type="RuleBase" id="RU000461"/>
    </source>
</evidence>
<dbReference type="OrthoDB" id="1470350at2759"/>
<name>V2XGS8_MONRO</name>
<dbReference type="KEGG" id="mrr:Moror_10676"/>
<evidence type="ECO:0000256" key="11">
    <source>
        <dbReference type="ARBA" id="ARBA00023033"/>
    </source>
</evidence>
<evidence type="ECO:0000256" key="8">
    <source>
        <dbReference type="ARBA" id="ARBA00022989"/>
    </source>
</evidence>
<keyword evidence="12 15" id="KW-0472">Membrane</keyword>
<evidence type="ECO:0000256" key="7">
    <source>
        <dbReference type="ARBA" id="ARBA00022723"/>
    </source>
</evidence>
<dbReference type="EMBL" id="AWSO01000329">
    <property type="protein sequence ID" value="ESK91680.1"/>
    <property type="molecule type" value="Genomic_DNA"/>
</dbReference>
<dbReference type="PANTHER" id="PTHR24305:SF166">
    <property type="entry name" value="CYTOCHROME P450 12A4, MITOCHONDRIAL-RELATED"/>
    <property type="match status" value="1"/>
</dbReference>
<evidence type="ECO:0000256" key="3">
    <source>
        <dbReference type="ARBA" id="ARBA00004721"/>
    </source>
</evidence>
<dbReference type="PANTHER" id="PTHR24305">
    <property type="entry name" value="CYTOCHROME P450"/>
    <property type="match status" value="1"/>
</dbReference>
<dbReference type="HOGENOM" id="CLU_001570_14_4_1"/>
<dbReference type="Proteomes" id="UP000017559">
    <property type="component" value="Unassembled WGS sequence"/>
</dbReference>
<dbReference type="GO" id="GO:0004497">
    <property type="term" value="F:monooxygenase activity"/>
    <property type="evidence" value="ECO:0007669"/>
    <property type="project" value="UniProtKB-KW"/>
</dbReference>
<dbReference type="AlphaFoldDB" id="V2XGS8"/>
<evidence type="ECO:0000313" key="16">
    <source>
        <dbReference type="EMBL" id="ESK91680.1"/>
    </source>
</evidence>
<dbReference type="Pfam" id="PF00067">
    <property type="entry name" value="p450"/>
    <property type="match status" value="1"/>
</dbReference>
<dbReference type="GO" id="GO:0005506">
    <property type="term" value="F:iron ion binding"/>
    <property type="evidence" value="ECO:0007669"/>
    <property type="project" value="InterPro"/>
</dbReference>
<evidence type="ECO:0000256" key="13">
    <source>
        <dbReference type="PIRSR" id="PIRSR602401-1"/>
    </source>
</evidence>
<dbReference type="PRINTS" id="PR00385">
    <property type="entry name" value="P450"/>
</dbReference>
<organism evidence="16 17">
    <name type="scientific">Moniliophthora roreri (strain MCA 2997)</name>
    <name type="common">Cocoa frosty pod rot fungus</name>
    <name type="synonym">Crinipellis roreri</name>
    <dbReference type="NCBI Taxonomy" id="1381753"/>
    <lineage>
        <taxon>Eukaryota</taxon>
        <taxon>Fungi</taxon>
        <taxon>Dikarya</taxon>
        <taxon>Basidiomycota</taxon>
        <taxon>Agaricomycotina</taxon>
        <taxon>Agaricomycetes</taxon>
        <taxon>Agaricomycetidae</taxon>
        <taxon>Agaricales</taxon>
        <taxon>Marasmiineae</taxon>
        <taxon>Marasmiaceae</taxon>
        <taxon>Moniliophthora</taxon>
    </lineage>
</organism>
<dbReference type="PRINTS" id="PR00463">
    <property type="entry name" value="EP450I"/>
</dbReference>
<dbReference type="GO" id="GO:0016020">
    <property type="term" value="C:membrane"/>
    <property type="evidence" value="ECO:0007669"/>
    <property type="project" value="UniProtKB-SubCell"/>
</dbReference>
<evidence type="ECO:0000256" key="2">
    <source>
        <dbReference type="ARBA" id="ARBA00004370"/>
    </source>
</evidence>
<dbReference type="SUPFAM" id="SSF48264">
    <property type="entry name" value="Cytochrome P450"/>
    <property type="match status" value="1"/>
</dbReference>
<evidence type="ECO:0000256" key="12">
    <source>
        <dbReference type="ARBA" id="ARBA00023136"/>
    </source>
</evidence>
<keyword evidence="6 15" id="KW-0812">Transmembrane</keyword>
<keyword evidence="5 13" id="KW-0349">Heme</keyword>
<reference evidence="16 17" key="1">
    <citation type="journal article" date="2014" name="BMC Genomics">
        <title>Genome and secretome analysis of the hemibiotrophic fungal pathogen, Moniliophthora roreri, which causes frosty pod rot disease of cacao: mechanisms of the biotrophic and necrotrophic phases.</title>
        <authorList>
            <person name="Meinhardt L.W."/>
            <person name="Costa G.G.L."/>
            <person name="Thomazella D.P.T."/>
            <person name="Teixeira P.J.P.L."/>
            <person name="Carazzolle M.F."/>
            <person name="Schuster S.C."/>
            <person name="Carlson J.E."/>
            <person name="Guiltinan M.J."/>
            <person name="Mieczkowski P."/>
            <person name="Farmer A."/>
            <person name="Ramaraj T."/>
            <person name="Crozier J."/>
            <person name="Davis R.E."/>
            <person name="Shao J."/>
            <person name="Melnick R.L."/>
            <person name="Pereira G.A.G."/>
            <person name="Bailey B.A."/>
        </authorList>
    </citation>
    <scope>NUCLEOTIDE SEQUENCE [LARGE SCALE GENOMIC DNA]</scope>
    <source>
        <strain evidence="16 17">MCA 2997</strain>
    </source>
</reference>
<comment type="cofactor">
    <cofactor evidence="1 13">
        <name>heme</name>
        <dbReference type="ChEBI" id="CHEBI:30413"/>
    </cofactor>
</comment>
<dbReference type="Gene3D" id="1.10.630.10">
    <property type="entry name" value="Cytochrome P450"/>
    <property type="match status" value="1"/>
</dbReference>
<gene>
    <name evidence="16" type="ORF">Moror_10676</name>
</gene>
<evidence type="ECO:0000256" key="15">
    <source>
        <dbReference type="SAM" id="Phobius"/>
    </source>
</evidence>
<keyword evidence="11 14" id="KW-0503">Monooxygenase</keyword>
<evidence type="ECO:0000256" key="9">
    <source>
        <dbReference type="ARBA" id="ARBA00023002"/>
    </source>
</evidence>
<keyword evidence="8 15" id="KW-1133">Transmembrane helix</keyword>
<feature type="binding site" description="axial binding residue" evidence="13">
    <location>
        <position position="446"/>
    </location>
    <ligand>
        <name>heme</name>
        <dbReference type="ChEBI" id="CHEBI:30413"/>
    </ligand>
    <ligandPart>
        <name>Fe</name>
        <dbReference type="ChEBI" id="CHEBI:18248"/>
    </ligandPart>
</feature>
<comment type="pathway">
    <text evidence="3">Secondary metabolite biosynthesis; terpenoid biosynthesis.</text>
</comment>
<evidence type="ECO:0000313" key="17">
    <source>
        <dbReference type="Proteomes" id="UP000017559"/>
    </source>
</evidence>
<keyword evidence="7 13" id="KW-0479">Metal-binding</keyword>
<dbReference type="CDD" id="cd11062">
    <property type="entry name" value="CYP58-like"/>
    <property type="match status" value="1"/>
</dbReference>
<proteinExistence type="inferred from homology"/>
<evidence type="ECO:0000256" key="10">
    <source>
        <dbReference type="ARBA" id="ARBA00023004"/>
    </source>
</evidence>
<sequence length="503" mass="57328">MELLNTAYVLPFIVFVSLSWLGILFSDPLKRFPGPLLAKWTRFYRVYYDVVVSGGWFAQLQHLHRVYGPVVRVGPNELHFSDLSAYTDIYSSPAKLPKDPHLYKCFEFGYPSSVFTEVDPKAHAVLKSMLGSFFSRQGIVKLENVIQEQIDKLISQLAKNHKNTPANMNHAFRSTTLDIITKYTFRADLDMTSYPSFEHPILHSLNERSSTLWVFKHFPFLVSIIKSLPPWLAEILMPSSVPQLEVMEQISQLVDEAMRSTSAQDAEEYEGEDKNVFYTVIRNARTKHQYQITREYLISEGLDLRIAGSDTVGNTCAIGTRHLVNDARVRGKLQAELDEVWSDKDVPLKLEKLEKLPYLTAVIKESLRLSHGVVTPMSRIVSEAGVIIASHEVPPGTVVSIANPFVHLNSDVFPDPERFYPERWIEAKGYEADRYLVPFGKGPRSCLGINLAWSEMYMILGNIFRRLELRSDCDLGEKLKFRDFFGPVWEGDVLSATVVERQS</sequence>
<dbReference type="InterPro" id="IPR050121">
    <property type="entry name" value="Cytochrome_P450_monoxygenase"/>
</dbReference>
<evidence type="ECO:0000256" key="5">
    <source>
        <dbReference type="ARBA" id="ARBA00022617"/>
    </source>
</evidence>
<comment type="similarity">
    <text evidence="4 14">Belongs to the cytochrome P450 family.</text>
</comment>
<accession>V2XGS8</accession>
<evidence type="ECO:0000256" key="6">
    <source>
        <dbReference type="ARBA" id="ARBA00022692"/>
    </source>
</evidence>
<keyword evidence="10 13" id="KW-0408">Iron</keyword>
<comment type="subcellular location">
    <subcellularLocation>
        <location evidence="2">Membrane</location>
    </subcellularLocation>
</comment>
<keyword evidence="9 14" id="KW-0560">Oxidoreductase</keyword>